<organism evidence="1 2">
    <name type="scientific">Brochothrix thermosphacta</name>
    <name type="common">Microbacterium thermosphactum</name>
    <dbReference type="NCBI Taxonomy" id="2756"/>
    <lineage>
        <taxon>Bacteria</taxon>
        <taxon>Bacillati</taxon>
        <taxon>Bacillota</taxon>
        <taxon>Bacilli</taxon>
        <taxon>Bacillales</taxon>
        <taxon>Listeriaceae</taxon>
        <taxon>Brochothrix</taxon>
    </lineage>
</organism>
<name>A0A2X0SB81_BROTH</name>
<dbReference type="EMBL" id="OUNC01000034">
    <property type="protein sequence ID" value="SPP29121.1"/>
    <property type="molecule type" value="Genomic_DNA"/>
</dbReference>
<proteinExistence type="predicted"/>
<gene>
    <name evidence="1" type="ORF">BTBSAS_40144</name>
</gene>
<accession>A0A2X0SB81</accession>
<reference evidence="2" key="1">
    <citation type="submission" date="2018-04" db="EMBL/GenBank/DDBJ databases">
        <authorList>
            <person name="Illikoud N."/>
        </authorList>
    </citation>
    <scope>NUCLEOTIDE SEQUENCE [LARGE SCALE GENOMIC DNA]</scope>
</reference>
<sequence length="49" mass="5632">MQDLAPFHRNERLPGVIGPVPQPLVIRVVYEFVNVIDTDITLVIFRSQQ</sequence>
<dbReference type="Proteomes" id="UP000270190">
    <property type="component" value="Unassembled WGS sequence"/>
</dbReference>
<dbReference type="AlphaFoldDB" id="A0A2X0SB81"/>
<evidence type="ECO:0000313" key="2">
    <source>
        <dbReference type="Proteomes" id="UP000270190"/>
    </source>
</evidence>
<evidence type="ECO:0000313" key="1">
    <source>
        <dbReference type="EMBL" id="SPP29121.1"/>
    </source>
</evidence>
<protein>
    <submittedName>
        <fullName evidence="1">Uncharacterized protein</fullName>
    </submittedName>
</protein>